<evidence type="ECO:0000313" key="4">
    <source>
        <dbReference type="Proteomes" id="UP000517547"/>
    </source>
</evidence>
<dbReference type="InterPro" id="IPR036249">
    <property type="entry name" value="Thioredoxin-like_sf"/>
</dbReference>
<feature type="domain" description="Thioredoxin" evidence="2">
    <location>
        <begin position="40"/>
        <end position="223"/>
    </location>
</feature>
<dbReference type="EMBL" id="JACAQE010000008">
    <property type="protein sequence ID" value="NWC16560.1"/>
    <property type="molecule type" value="Genomic_DNA"/>
</dbReference>
<comment type="similarity">
    <text evidence="1">Belongs to the thioredoxin family. DsbA subfamily.</text>
</comment>
<dbReference type="Pfam" id="PF13462">
    <property type="entry name" value="Thioredoxin_4"/>
    <property type="match status" value="1"/>
</dbReference>
<dbReference type="Proteomes" id="UP000517547">
    <property type="component" value="Unassembled WGS sequence"/>
</dbReference>
<proteinExistence type="inferred from homology"/>
<gene>
    <name evidence="3" type="ORF">HX845_23085</name>
</gene>
<comment type="caution">
    <text evidence="3">The sequence shown here is derived from an EMBL/GenBank/DDBJ whole genome shotgun (WGS) entry which is preliminary data.</text>
</comment>
<dbReference type="InterPro" id="IPR012336">
    <property type="entry name" value="Thioredoxin-like_fold"/>
</dbReference>
<dbReference type="PANTHER" id="PTHR13887:SF56">
    <property type="entry name" value="THIOREDOXIN-LIKE REDUCTASE RV2466C"/>
    <property type="match status" value="1"/>
</dbReference>
<evidence type="ECO:0000256" key="1">
    <source>
        <dbReference type="ARBA" id="ARBA00005791"/>
    </source>
</evidence>
<dbReference type="InterPro" id="IPR013766">
    <property type="entry name" value="Thioredoxin_domain"/>
</dbReference>
<dbReference type="Gene3D" id="3.40.30.10">
    <property type="entry name" value="Glutaredoxin"/>
    <property type="match status" value="1"/>
</dbReference>
<dbReference type="CDD" id="cd02972">
    <property type="entry name" value="DsbA_family"/>
    <property type="match status" value="1"/>
</dbReference>
<name>A0A7Y7Y284_9PSED</name>
<dbReference type="RefSeq" id="WP_017124259.1">
    <property type="nucleotide sequence ID" value="NZ_JACAQE010000008.1"/>
</dbReference>
<accession>A0A7Y7Y284</accession>
<dbReference type="PANTHER" id="PTHR13887">
    <property type="entry name" value="GLUTATHIONE S-TRANSFERASE KAPPA"/>
    <property type="match status" value="1"/>
</dbReference>
<protein>
    <submittedName>
        <fullName evidence="3">DsbA family protein</fullName>
    </submittedName>
</protein>
<evidence type="ECO:0000259" key="2">
    <source>
        <dbReference type="PROSITE" id="PS51352"/>
    </source>
</evidence>
<reference evidence="3 4" key="1">
    <citation type="submission" date="2020-04" db="EMBL/GenBank/DDBJ databases">
        <title>Molecular characterization of pseudomonads from Agaricus bisporus reveal novel blotch 2 pathogens in Western Europe.</title>
        <authorList>
            <person name="Taparia T."/>
            <person name="Krijger M."/>
            <person name="Haynes E."/>
            <person name="Elpinstone J.G."/>
            <person name="Noble R."/>
            <person name="Van Der Wolf J."/>
        </authorList>
    </citation>
    <scope>NUCLEOTIDE SEQUENCE [LARGE SCALE GENOMIC DNA]</scope>
    <source>
        <strain evidence="3 4">IPO3738</strain>
    </source>
</reference>
<organism evidence="3 4">
    <name type="scientific">Pseudomonas gingeri</name>
    <dbReference type="NCBI Taxonomy" id="117681"/>
    <lineage>
        <taxon>Bacteria</taxon>
        <taxon>Pseudomonadati</taxon>
        <taxon>Pseudomonadota</taxon>
        <taxon>Gammaproteobacteria</taxon>
        <taxon>Pseudomonadales</taxon>
        <taxon>Pseudomonadaceae</taxon>
        <taxon>Pseudomonas</taxon>
    </lineage>
</organism>
<sequence>MTRPNKRWAVFRVGALLACLVISAKALAGLVISIVAFFSHIQDQSLPQNHLGPWVLGPPSARWTITEFADLECPYCKTYTPSLKSWVQQQKDVNLQWHHLPLESHGAVAVHEARRAECAGKLGGPDAFWQAVDQTFERTHSNGQGFDGHLDVAGIDSSELESCSVNDMQVASHVDQQTREAASLGVEATPSLVIRDNTTGKSVKLEGPIDGITLLSAVDWLANNSKSATAQR</sequence>
<dbReference type="PROSITE" id="PS51352">
    <property type="entry name" value="THIOREDOXIN_2"/>
    <property type="match status" value="1"/>
</dbReference>
<dbReference type="AlphaFoldDB" id="A0A7Y7Y284"/>
<dbReference type="SUPFAM" id="SSF52833">
    <property type="entry name" value="Thioredoxin-like"/>
    <property type="match status" value="1"/>
</dbReference>
<evidence type="ECO:0000313" key="3">
    <source>
        <dbReference type="EMBL" id="NWC16560.1"/>
    </source>
</evidence>